<reference evidence="1" key="1">
    <citation type="journal article" date="2014" name="Int. J. Syst. Evol. Microbiol.">
        <title>Complete genome sequence of Corynebacterium casei LMG S-19264T (=DSM 44701T), isolated from a smear-ripened cheese.</title>
        <authorList>
            <consortium name="US DOE Joint Genome Institute (JGI-PGF)"/>
            <person name="Walter F."/>
            <person name="Albersmeier A."/>
            <person name="Kalinowski J."/>
            <person name="Ruckert C."/>
        </authorList>
    </citation>
    <scope>NUCLEOTIDE SEQUENCE</scope>
    <source>
        <strain evidence="1">JCM 17820</strain>
    </source>
</reference>
<dbReference type="AlphaFoldDB" id="A0A830GRK7"/>
<evidence type="ECO:0000313" key="2">
    <source>
        <dbReference type="Proteomes" id="UP000605784"/>
    </source>
</evidence>
<dbReference type="Proteomes" id="UP000605784">
    <property type="component" value="Unassembled WGS sequence"/>
</dbReference>
<dbReference type="RefSeq" id="WP_220639415.1">
    <property type="nucleotide sequence ID" value="NZ_RKLW01000003.1"/>
</dbReference>
<accession>A0A830GRK7</accession>
<evidence type="ECO:0000313" key="1">
    <source>
        <dbReference type="EMBL" id="GGO02405.1"/>
    </source>
</evidence>
<keyword evidence="2" id="KW-1185">Reference proteome</keyword>
<sequence length="78" mass="8760">MVVYNTIHSEGDIQSGDVNMVVRMYPNTINEYSGACTESEIVTNALLDAFSDIYNNGDSNAYRIQVMDPDYLNYPPND</sequence>
<protein>
    <submittedName>
        <fullName evidence="1">Uncharacterized protein</fullName>
    </submittedName>
</protein>
<dbReference type="EMBL" id="BMOU01000007">
    <property type="protein sequence ID" value="GGO02405.1"/>
    <property type="molecule type" value="Genomic_DNA"/>
</dbReference>
<comment type="caution">
    <text evidence="1">The sequence shown here is derived from an EMBL/GenBank/DDBJ whole genome shotgun (WGS) entry which is preliminary data.</text>
</comment>
<reference evidence="1" key="2">
    <citation type="submission" date="2020-09" db="EMBL/GenBank/DDBJ databases">
        <authorList>
            <person name="Sun Q."/>
            <person name="Ohkuma M."/>
        </authorList>
    </citation>
    <scope>NUCLEOTIDE SEQUENCE</scope>
    <source>
        <strain evidence="1">JCM 17820</strain>
    </source>
</reference>
<name>A0A830GRK7_9EURY</name>
<gene>
    <name evidence="1" type="ORF">GCM10009030_36890</name>
</gene>
<proteinExistence type="predicted"/>
<organism evidence="1 2">
    <name type="scientific">Haloarcula pellucida</name>
    <dbReference type="NCBI Taxonomy" id="1427151"/>
    <lineage>
        <taxon>Archaea</taxon>
        <taxon>Methanobacteriati</taxon>
        <taxon>Methanobacteriota</taxon>
        <taxon>Stenosarchaea group</taxon>
        <taxon>Halobacteria</taxon>
        <taxon>Halobacteriales</taxon>
        <taxon>Haloarculaceae</taxon>
        <taxon>Haloarcula</taxon>
    </lineage>
</organism>